<dbReference type="InterPro" id="IPR005829">
    <property type="entry name" value="Sugar_transporter_CS"/>
</dbReference>
<dbReference type="GO" id="GO:0022857">
    <property type="term" value="F:transmembrane transporter activity"/>
    <property type="evidence" value="ECO:0007669"/>
    <property type="project" value="InterPro"/>
</dbReference>
<gene>
    <name evidence="7" type="ORF">HIR71_07400</name>
</gene>
<feature type="transmembrane region" description="Helical" evidence="5">
    <location>
        <begin position="307"/>
        <end position="330"/>
    </location>
</feature>
<feature type="transmembrane region" description="Helical" evidence="5">
    <location>
        <begin position="252"/>
        <end position="270"/>
    </location>
</feature>
<dbReference type="AlphaFoldDB" id="A0A7Y0LXL6"/>
<feature type="transmembrane region" description="Helical" evidence="5">
    <location>
        <begin position="84"/>
        <end position="102"/>
    </location>
</feature>
<dbReference type="PANTHER" id="PTHR23531">
    <property type="entry name" value="QUINOLENE RESISTANCE PROTEIN NORA"/>
    <property type="match status" value="1"/>
</dbReference>
<evidence type="ECO:0000256" key="2">
    <source>
        <dbReference type="ARBA" id="ARBA00022692"/>
    </source>
</evidence>
<name>A0A7Y0LXL6_CELFI</name>
<protein>
    <submittedName>
        <fullName evidence="7">MFS transporter</fullName>
    </submittedName>
</protein>
<dbReference type="Proteomes" id="UP000562124">
    <property type="component" value="Unassembled WGS sequence"/>
</dbReference>
<dbReference type="InterPro" id="IPR020846">
    <property type="entry name" value="MFS_dom"/>
</dbReference>
<dbReference type="EMBL" id="JABCJJ010000008">
    <property type="protein sequence ID" value="NMR20048.1"/>
    <property type="molecule type" value="Genomic_DNA"/>
</dbReference>
<sequence>MAGPGPGPGPERLWSRDLVLASLANLFLAFVFYSLMTTMALYAVERFEASDTEGGLASSMFVIGAVAARLVAGNLADLVGRRRMLVLSLVVFVLASAAYLGADSFGLLLTVRAVHGVAFALASTAAMAIAQSLIPASRRAEGTGYFTLSTTVATAVGPFLALVLVHGPGYTALFVAGTVASVLGMLVALLLRTPDRPLAADERARLLRFHPKDMLHPDVLPVAAFMFVLAVSFSSVLTFLNSYAEERELQTGASLFFLVYAVVLFGARLVAGRIQDRRGDNVVVYVAITAFALGLAALALARTDALVVVAGALIGLGYGTLMSSIQAVAVGRVPMQRVGAAISTHFFMVDLGVGVGPVVLGLALSRLGFDGLYLALAGVVVLSAALYHRVHGRTDTGRGLVAAAGANRPAQPRA</sequence>
<dbReference type="SUPFAM" id="SSF103473">
    <property type="entry name" value="MFS general substrate transporter"/>
    <property type="match status" value="1"/>
</dbReference>
<dbReference type="Pfam" id="PF07690">
    <property type="entry name" value="MFS_1"/>
    <property type="match status" value="1"/>
</dbReference>
<proteinExistence type="predicted"/>
<dbReference type="PROSITE" id="PS50850">
    <property type="entry name" value="MFS"/>
    <property type="match status" value="1"/>
</dbReference>
<evidence type="ECO:0000256" key="3">
    <source>
        <dbReference type="ARBA" id="ARBA00022989"/>
    </source>
</evidence>
<dbReference type="InterPro" id="IPR036259">
    <property type="entry name" value="MFS_trans_sf"/>
</dbReference>
<feature type="transmembrane region" description="Helical" evidence="5">
    <location>
        <begin position="54"/>
        <end position="72"/>
    </location>
</feature>
<keyword evidence="8" id="KW-1185">Reference proteome</keyword>
<feature type="transmembrane region" description="Helical" evidence="5">
    <location>
        <begin position="282"/>
        <end position="301"/>
    </location>
</feature>
<feature type="transmembrane region" description="Helical" evidence="5">
    <location>
        <begin position="114"/>
        <end position="134"/>
    </location>
</feature>
<feature type="transmembrane region" description="Helical" evidence="5">
    <location>
        <begin position="342"/>
        <end position="365"/>
    </location>
</feature>
<feature type="transmembrane region" description="Helical" evidence="5">
    <location>
        <begin position="371"/>
        <end position="388"/>
    </location>
</feature>
<dbReference type="InterPro" id="IPR011701">
    <property type="entry name" value="MFS"/>
</dbReference>
<dbReference type="InterPro" id="IPR052714">
    <property type="entry name" value="MFS_Exporter"/>
</dbReference>
<evidence type="ECO:0000256" key="1">
    <source>
        <dbReference type="ARBA" id="ARBA00004651"/>
    </source>
</evidence>
<evidence type="ECO:0000313" key="7">
    <source>
        <dbReference type="EMBL" id="NMR20048.1"/>
    </source>
</evidence>
<feature type="transmembrane region" description="Helical" evidence="5">
    <location>
        <begin position="146"/>
        <end position="165"/>
    </location>
</feature>
<evidence type="ECO:0000259" key="6">
    <source>
        <dbReference type="PROSITE" id="PS50850"/>
    </source>
</evidence>
<feature type="domain" description="Major facilitator superfamily (MFS) profile" evidence="6">
    <location>
        <begin position="17"/>
        <end position="395"/>
    </location>
</feature>
<reference evidence="7 8" key="1">
    <citation type="submission" date="2020-04" db="EMBL/GenBank/DDBJ databases">
        <title>Sequencing and Assembly of C. fimi.</title>
        <authorList>
            <person name="Ramsey A.R."/>
        </authorList>
    </citation>
    <scope>NUCLEOTIDE SEQUENCE [LARGE SCALE GENOMIC DNA]</scope>
    <source>
        <strain evidence="7 8">SB</strain>
    </source>
</reference>
<organism evidence="7 8">
    <name type="scientific">Cellulomonas fimi</name>
    <dbReference type="NCBI Taxonomy" id="1708"/>
    <lineage>
        <taxon>Bacteria</taxon>
        <taxon>Bacillati</taxon>
        <taxon>Actinomycetota</taxon>
        <taxon>Actinomycetes</taxon>
        <taxon>Micrococcales</taxon>
        <taxon>Cellulomonadaceae</taxon>
        <taxon>Cellulomonas</taxon>
    </lineage>
</organism>
<evidence type="ECO:0000256" key="4">
    <source>
        <dbReference type="ARBA" id="ARBA00023136"/>
    </source>
</evidence>
<evidence type="ECO:0000313" key="8">
    <source>
        <dbReference type="Proteomes" id="UP000562124"/>
    </source>
</evidence>
<keyword evidence="3 5" id="KW-1133">Transmembrane helix</keyword>
<keyword evidence="2 5" id="KW-0812">Transmembrane</keyword>
<dbReference type="PROSITE" id="PS00216">
    <property type="entry name" value="SUGAR_TRANSPORT_1"/>
    <property type="match status" value="1"/>
</dbReference>
<feature type="transmembrane region" description="Helical" evidence="5">
    <location>
        <begin position="219"/>
        <end position="240"/>
    </location>
</feature>
<evidence type="ECO:0000256" key="5">
    <source>
        <dbReference type="SAM" id="Phobius"/>
    </source>
</evidence>
<keyword evidence="4 5" id="KW-0472">Membrane</keyword>
<comment type="caution">
    <text evidence="7">The sequence shown here is derived from an EMBL/GenBank/DDBJ whole genome shotgun (WGS) entry which is preliminary data.</text>
</comment>
<dbReference type="GO" id="GO:0005886">
    <property type="term" value="C:plasma membrane"/>
    <property type="evidence" value="ECO:0007669"/>
    <property type="project" value="UniProtKB-SubCell"/>
</dbReference>
<dbReference type="CDD" id="cd17489">
    <property type="entry name" value="MFS_YfcJ_like"/>
    <property type="match status" value="1"/>
</dbReference>
<feature type="transmembrane region" description="Helical" evidence="5">
    <location>
        <begin position="171"/>
        <end position="191"/>
    </location>
</feature>
<comment type="subcellular location">
    <subcellularLocation>
        <location evidence="1">Cell membrane</location>
        <topology evidence="1">Multi-pass membrane protein</topology>
    </subcellularLocation>
</comment>
<dbReference type="PANTHER" id="PTHR23531:SF2">
    <property type="entry name" value="PERMEASE"/>
    <property type="match status" value="1"/>
</dbReference>
<feature type="transmembrane region" description="Helical" evidence="5">
    <location>
        <begin position="18"/>
        <end position="42"/>
    </location>
</feature>
<dbReference type="Gene3D" id="1.20.1250.20">
    <property type="entry name" value="MFS general substrate transporter like domains"/>
    <property type="match status" value="1"/>
</dbReference>
<accession>A0A7Y0LXL6</accession>